<protein>
    <submittedName>
        <fullName evidence="2">M28 family peptidase</fullName>
    </submittedName>
</protein>
<dbReference type="SUPFAM" id="SSF53187">
    <property type="entry name" value="Zn-dependent exopeptidases"/>
    <property type="match status" value="1"/>
</dbReference>
<feature type="domain" description="Peptidase M28" evidence="1">
    <location>
        <begin position="68"/>
        <end position="216"/>
    </location>
</feature>
<evidence type="ECO:0000313" key="3">
    <source>
        <dbReference type="Proteomes" id="UP000464374"/>
    </source>
</evidence>
<name>A0A6P1Y4B0_9SPIR</name>
<reference evidence="2 3" key="1">
    <citation type="submission" date="2020-01" db="EMBL/GenBank/DDBJ databases">
        <title>Complete genome sequence of a human oral phylogroup 1 Treponema sp. strain ATCC 700766, originally isolated from periodontitis dental plaque.</title>
        <authorList>
            <person name="Chan Y."/>
            <person name="Huo Y.-B."/>
            <person name="Yu X.-L."/>
            <person name="Zeng H."/>
            <person name="Leung W.-K."/>
            <person name="Watt R.M."/>
        </authorList>
    </citation>
    <scope>NUCLEOTIDE SEQUENCE [LARGE SCALE GENOMIC DNA]</scope>
    <source>
        <strain evidence="2 3">OMZ 804</strain>
    </source>
</reference>
<dbReference type="Gene3D" id="3.40.630.10">
    <property type="entry name" value="Zn peptidases"/>
    <property type="match status" value="1"/>
</dbReference>
<sequence length="327" mass="35721">MTLEQAQAIIASPLFSAFLKPAADRRTFITERLATQGIPYRTVTLQDKTHIVITYRQSAYNPRFKMKTLIAHYDRAAGTQGANDNSAACIQLLLFAQTLLQKRDAHNIRIIFTDGEEAGTDGIKNQGAYRLGQGLRALSMQQDDIFVFDMCGSGDTLILSESGIYGREKQKTAALSALHRRCRIYADAACRGRWLSLPTAYSDNAGLISAGLTAQVITVLPRTEAELLMRYMPHSAGTPPSGNVHCAGCNKSAGMEISANESAAQALQRCIITNAHVPPDSPLAAVIPQTWQRMHTPQDRLETLTPQAFILVDKMLRYLAGVKEAAG</sequence>
<dbReference type="Pfam" id="PF04389">
    <property type="entry name" value="Peptidase_M28"/>
    <property type="match status" value="1"/>
</dbReference>
<dbReference type="EMBL" id="CP048020">
    <property type="protein sequence ID" value="QHX44374.1"/>
    <property type="molecule type" value="Genomic_DNA"/>
</dbReference>
<organism evidence="2 3">
    <name type="scientific">Treponema vincentii</name>
    <dbReference type="NCBI Taxonomy" id="69710"/>
    <lineage>
        <taxon>Bacteria</taxon>
        <taxon>Pseudomonadati</taxon>
        <taxon>Spirochaetota</taxon>
        <taxon>Spirochaetia</taxon>
        <taxon>Spirochaetales</taxon>
        <taxon>Treponemataceae</taxon>
        <taxon>Treponema</taxon>
    </lineage>
</organism>
<gene>
    <name evidence="2" type="ORF">GWP43_13910</name>
</gene>
<dbReference type="Proteomes" id="UP000464374">
    <property type="component" value="Chromosome"/>
</dbReference>
<dbReference type="KEGG" id="trz:GWP43_13910"/>
<evidence type="ECO:0000313" key="2">
    <source>
        <dbReference type="EMBL" id="QHX44374.1"/>
    </source>
</evidence>
<accession>A0A6P1Y4B0</accession>
<proteinExistence type="predicted"/>
<dbReference type="InterPro" id="IPR007484">
    <property type="entry name" value="Peptidase_M28"/>
</dbReference>
<dbReference type="RefSeq" id="WP_162664647.1">
    <property type="nucleotide sequence ID" value="NZ_CP048020.1"/>
</dbReference>
<evidence type="ECO:0000259" key="1">
    <source>
        <dbReference type="Pfam" id="PF04389"/>
    </source>
</evidence>
<dbReference type="AlphaFoldDB" id="A0A6P1Y4B0"/>